<organism evidence="1">
    <name type="scientific">Glycine max</name>
    <name type="common">Soybean</name>
    <name type="synonym">Glycine hispida</name>
    <dbReference type="NCBI Taxonomy" id="3847"/>
    <lineage>
        <taxon>Eukaryota</taxon>
        <taxon>Viridiplantae</taxon>
        <taxon>Streptophyta</taxon>
        <taxon>Embryophyta</taxon>
        <taxon>Tracheophyta</taxon>
        <taxon>Spermatophyta</taxon>
        <taxon>Magnoliopsida</taxon>
        <taxon>eudicotyledons</taxon>
        <taxon>Gunneridae</taxon>
        <taxon>Pentapetalae</taxon>
        <taxon>rosids</taxon>
        <taxon>fabids</taxon>
        <taxon>Fabales</taxon>
        <taxon>Fabaceae</taxon>
        <taxon>Papilionoideae</taxon>
        <taxon>50 kb inversion clade</taxon>
        <taxon>NPAAA clade</taxon>
        <taxon>indigoferoid/millettioid clade</taxon>
        <taxon>Phaseoleae</taxon>
        <taxon>Glycine</taxon>
        <taxon>Glycine subgen. Soja</taxon>
    </lineage>
</organism>
<sequence>MHHLTAHVLHPATHNTAMLPPCIQILGYVGIWLIKSGLSITIQIFWPSLCVLKPCFVLFCWDRSAGSISLIP</sequence>
<gene>
    <name evidence="1" type="ORF">GLYMA_13G078100</name>
</gene>
<evidence type="ECO:0000313" key="3">
    <source>
        <dbReference type="Proteomes" id="UP000008827"/>
    </source>
</evidence>
<protein>
    <submittedName>
        <fullName evidence="1 2">Uncharacterized protein</fullName>
    </submittedName>
</protein>
<keyword evidence="3" id="KW-1185">Reference proteome</keyword>
<evidence type="ECO:0000313" key="2">
    <source>
        <dbReference type="EnsemblPlants" id="KRH18713"/>
    </source>
</evidence>
<proteinExistence type="predicted"/>
<dbReference type="InParanoid" id="A0A0R0GTI1"/>
<evidence type="ECO:0000313" key="1">
    <source>
        <dbReference type="EMBL" id="KRH18713.1"/>
    </source>
</evidence>
<accession>A0A0R0GTI1</accession>
<dbReference type="Gramene" id="KRH18713">
    <property type="protein sequence ID" value="KRH18713"/>
    <property type="gene ID" value="GLYMA_13G078100"/>
</dbReference>
<name>A0A0R0GTI1_SOYBN</name>
<reference evidence="2" key="2">
    <citation type="submission" date="2018-02" db="UniProtKB">
        <authorList>
            <consortium name="EnsemblPlants"/>
        </authorList>
    </citation>
    <scope>IDENTIFICATION</scope>
    <source>
        <strain evidence="2">Williams 82</strain>
    </source>
</reference>
<dbReference type="EnsemblPlants" id="KRH18713">
    <property type="protein sequence ID" value="KRH18713"/>
    <property type="gene ID" value="GLYMA_13G078100"/>
</dbReference>
<dbReference type="EMBL" id="CM000846">
    <property type="protein sequence ID" value="KRH18713.1"/>
    <property type="molecule type" value="Genomic_DNA"/>
</dbReference>
<reference evidence="1 2" key="1">
    <citation type="journal article" date="2010" name="Nature">
        <title>Genome sequence of the palaeopolyploid soybean.</title>
        <authorList>
            <person name="Schmutz J."/>
            <person name="Cannon S.B."/>
            <person name="Schlueter J."/>
            <person name="Ma J."/>
            <person name="Mitros T."/>
            <person name="Nelson W."/>
            <person name="Hyten D.L."/>
            <person name="Song Q."/>
            <person name="Thelen J.J."/>
            <person name="Cheng J."/>
            <person name="Xu D."/>
            <person name="Hellsten U."/>
            <person name="May G.D."/>
            <person name="Yu Y."/>
            <person name="Sakurai T."/>
            <person name="Umezawa T."/>
            <person name="Bhattacharyya M.K."/>
            <person name="Sandhu D."/>
            <person name="Valliyodan B."/>
            <person name="Lindquist E."/>
            <person name="Peto M."/>
            <person name="Grant D."/>
            <person name="Shu S."/>
            <person name="Goodstein D."/>
            <person name="Barry K."/>
            <person name="Futrell-Griggs M."/>
            <person name="Abernathy B."/>
            <person name="Du J."/>
            <person name="Tian Z."/>
            <person name="Zhu L."/>
            <person name="Gill N."/>
            <person name="Joshi T."/>
            <person name="Libault M."/>
            <person name="Sethuraman A."/>
            <person name="Zhang X.-C."/>
            <person name="Shinozaki K."/>
            <person name="Nguyen H.T."/>
            <person name="Wing R.A."/>
            <person name="Cregan P."/>
            <person name="Specht J."/>
            <person name="Grimwood J."/>
            <person name="Rokhsar D."/>
            <person name="Stacey G."/>
            <person name="Shoemaker R.C."/>
            <person name="Jackson S.A."/>
        </authorList>
    </citation>
    <scope>NUCLEOTIDE SEQUENCE [LARGE SCALE GENOMIC DNA]</scope>
    <source>
        <strain evidence="2">cv. Williams 82</strain>
        <tissue evidence="1">Callus</tissue>
    </source>
</reference>
<reference evidence="1" key="3">
    <citation type="submission" date="2018-07" db="EMBL/GenBank/DDBJ databases">
        <title>WGS assembly of Glycine max.</title>
        <authorList>
            <person name="Schmutz J."/>
            <person name="Cannon S."/>
            <person name="Schlueter J."/>
            <person name="Ma J."/>
            <person name="Mitros T."/>
            <person name="Nelson W."/>
            <person name="Hyten D."/>
            <person name="Song Q."/>
            <person name="Thelen J."/>
            <person name="Cheng J."/>
            <person name="Xu D."/>
            <person name="Hellsten U."/>
            <person name="May G."/>
            <person name="Yu Y."/>
            <person name="Sakurai T."/>
            <person name="Umezawa T."/>
            <person name="Bhattacharyya M."/>
            <person name="Sandhu D."/>
            <person name="Valliyodan B."/>
            <person name="Lindquist E."/>
            <person name="Peto M."/>
            <person name="Grant D."/>
            <person name="Shu S."/>
            <person name="Goodstein D."/>
            <person name="Barry K."/>
            <person name="Futrell-Griggs M."/>
            <person name="Abernathy B."/>
            <person name="Du J."/>
            <person name="Tian Z."/>
            <person name="Zhu L."/>
            <person name="Gill N."/>
            <person name="Joshi T."/>
            <person name="Libault M."/>
            <person name="Sethuraman A."/>
            <person name="Zhang X."/>
            <person name="Shinozaki K."/>
            <person name="Nguyen H."/>
            <person name="Wing R."/>
            <person name="Cregan P."/>
            <person name="Specht J."/>
            <person name="Grimwood J."/>
            <person name="Rokhsar D."/>
            <person name="Stacey G."/>
            <person name="Shoemaker R."/>
            <person name="Jackson S."/>
        </authorList>
    </citation>
    <scope>NUCLEOTIDE SEQUENCE</scope>
    <source>
        <tissue evidence="1">Callus</tissue>
    </source>
</reference>
<dbReference type="Proteomes" id="UP000008827">
    <property type="component" value="Chromosome 13"/>
</dbReference>
<dbReference type="AlphaFoldDB" id="A0A0R0GTI1"/>